<proteinExistence type="predicted"/>
<keyword evidence="2" id="KW-1185">Reference proteome</keyword>
<sequence>MKELVTKKTSLDFETIKVSHSCSGIITKERIKKREDPKAFTIPCTISMLQFAKAPCDLGASINLMPYAIYKQLGLGEPKATTMGLLIADRSIEHPVGILYDILIKVDRFIFPTNFFILNCEIEAEIPIILGRPFLATERALVDVESRELNHLMCMSEPLEVVLANYDESEIQGYEEVVAALSGLGGEVFKDSTKVGH</sequence>
<dbReference type="AlphaFoldDB" id="A0AAV9LYF0"/>
<dbReference type="Proteomes" id="UP001311915">
    <property type="component" value="Unassembled WGS sequence"/>
</dbReference>
<dbReference type="PANTHER" id="PTHR33067:SF9">
    <property type="entry name" value="RNA-DIRECTED DNA POLYMERASE"/>
    <property type="match status" value="1"/>
</dbReference>
<dbReference type="CDD" id="cd00303">
    <property type="entry name" value="retropepsin_like"/>
    <property type="match status" value="1"/>
</dbReference>
<dbReference type="PANTHER" id="PTHR33067">
    <property type="entry name" value="RNA-DIRECTED DNA POLYMERASE-RELATED"/>
    <property type="match status" value="1"/>
</dbReference>
<protein>
    <submittedName>
        <fullName evidence="1">Uncharacterized protein</fullName>
    </submittedName>
</protein>
<gene>
    <name evidence="1" type="ORF">R3W88_022592</name>
</gene>
<evidence type="ECO:0000313" key="2">
    <source>
        <dbReference type="Proteomes" id="UP001311915"/>
    </source>
</evidence>
<organism evidence="1 2">
    <name type="scientific">Solanum pinnatisectum</name>
    <name type="common">tansyleaf nightshade</name>
    <dbReference type="NCBI Taxonomy" id="50273"/>
    <lineage>
        <taxon>Eukaryota</taxon>
        <taxon>Viridiplantae</taxon>
        <taxon>Streptophyta</taxon>
        <taxon>Embryophyta</taxon>
        <taxon>Tracheophyta</taxon>
        <taxon>Spermatophyta</taxon>
        <taxon>Magnoliopsida</taxon>
        <taxon>eudicotyledons</taxon>
        <taxon>Gunneridae</taxon>
        <taxon>Pentapetalae</taxon>
        <taxon>asterids</taxon>
        <taxon>lamiids</taxon>
        <taxon>Solanales</taxon>
        <taxon>Solanaceae</taxon>
        <taxon>Solanoideae</taxon>
        <taxon>Solaneae</taxon>
        <taxon>Solanum</taxon>
    </lineage>
</organism>
<dbReference type="Gene3D" id="2.40.70.10">
    <property type="entry name" value="Acid Proteases"/>
    <property type="match status" value="1"/>
</dbReference>
<evidence type="ECO:0000313" key="1">
    <source>
        <dbReference type="EMBL" id="KAK4729604.1"/>
    </source>
</evidence>
<dbReference type="EMBL" id="JAWPEI010000004">
    <property type="protein sequence ID" value="KAK4729604.1"/>
    <property type="molecule type" value="Genomic_DNA"/>
</dbReference>
<name>A0AAV9LYF0_9SOLN</name>
<reference evidence="1 2" key="1">
    <citation type="submission" date="2023-10" db="EMBL/GenBank/DDBJ databases">
        <title>Genome-Wide Identification Analysis in wild type Solanum Pinnatisectum Reveals Some Genes Defensing Phytophthora Infestans.</title>
        <authorList>
            <person name="Sun C."/>
        </authorList>
    </citation>
    <scope>NUCLEOTIDE SEQUENCE [LARGE SCALE GENOMIC DNA]</scope>
    <source>
        <strain evidence="1">LQN</strain>
        <tissue evidence="1">Leaf</tissue>
    </source>
</reference>
<accession>A0AAV9LYF0</accession>
<comment type="caution">
    <text evidence="1">The sequence shown here is derived from an EMBL/GenBank/DDBJ whole genome shotgun (WGS) entry which is preliminary data.</text>
</comment>
<dbReference type="InterPro" id="IPR021109">
    <property type="entry name" value="Peptidase_aspartic_dom_sf"/>
</dbReference>